<evidence type="ECO:0000313" key="2">
    <source>
        <dbReference type="EMBL" id="MFE4106961.1"/>
    </source>
</evidence>
<dbReference type="Proteomes" id="UP001600165">
    <property type="component" value="Unassembled WGS sequence"/>
</dbReference>
<keyword evidence="1" id="KW-0812">Transmembrane</keyword>
<sequence>MPFFNSAEPILRRKQPNLDVQDLRGLLRIHWQLGDRTLLSNLYTRIDQVFVVWGWITAIIFGVAQFTLISWSDQAIAWSLLTLVGTMAMTWLAWFWVKVESLRWLIYGWASLMLLGVLLTDYGIFGPCGWILVNLCPLWLGLTATGYLIMGIGMRSRTFLLTALIHGLSILMLSALPQWQFLITGLVMSGCLMLLSEVQWDMRSPIESQMLAADEKAFNREQHRLRQLSA</sequence>
<proteinExistence type="predicted"/>
<protein>
    <recommendedName>
        <fullName evidence="4">DUF2157 domain-containing protein</fullName>
    </recommendedName>
</protein>
<reference evidence="2 3" key="1">
    <citation type="submission" date="2024-10" db="EMBL/GenBank/DDBJ databases">
        <authorList>
            <person name="Ratan Roy A."/>
            <person name="Morales Sandoval P.H."/>
            <person name="De Los Santos Villalobos S."/>
            <person name="Chakraborty S."/>
            <person name="Mukherjee J."/>
        </authorList>
    </citation>
    <scope>NUCLEOTIDE SEQUENCE [LARGE SCALE GENOMIC DNA]</scope>
    <source>
        <strain evidence="2 3">S1</strain>
    </source>
</reference>
<name>A0ABW6IFL9_9CYAN</name>
<keyword evidence="1" id="KW-1133">Transmembrane helix</keyword>
<evidence type="ECO:0008006" key="4">
    <source>
        <dbReference type="Google" id="ProtNLM"/>
    </source>
</evidence>
<comment type="caution">
    <text evidence="2">The sequence shown here is derived from an EMBL/GenBank/DDBJ whole genome shotgun (WGS) entry which is preliminary data.</text>
</comment>
<evidence type="ECO:0000313" key="3">
    <source>
        <dbReference type="Proteomes" id="UP001600165"/>
    </source>
</evidence>
<dbReference type="RefSeq" id="WP_377965219.1">
    <property type="nucleotide sequence ID" value="NZ_JBHZOL010000075.1"/>
</dbReference>
<keyword evidence="1" id="KW-0472">Membrane</keyword>
<organism evidence="2 3">
    <name type="scientific">Almyronema epifaneia S1</name>
    <dbReference type="NCBI Taxonomy" id="2991925"/>
    <lineage>
        <taxon>Bacteria</taxon>
        <taxon>Bacillati</taxon>
        <taxon>Cyanobacteriota</taxon>
        <taxon>Cyanophyceae</taxon>
        <taxon>Nodosilineales</taxon>
        <taxon>Nodosilineaceae</taxon>
        <taxon>Almyronema</taxon>
        <taxon>Almyronema epifaneia</taxon>
    </lineage>
</organism>
<feature type="transmembrane region" description="Helical" evidence="1">
    <location>
        <begin position="75"/>
        <end position="97"/>
    </location>
</feature>
<feature type="transmembrane region" description="Helical" evidence="1">
    <location>
        <begin position="49"/>
        <end position="69"/>
    </location>
</feature>
<dbReference type="EMBL" id="JBHZOL010000075">
    <property type="protein sequence ID" value="MFE4106961.1"/>
    <property type="molecule type" value="Genomic_DNA"/>
</dbReference>
<feature type="transmembrane region" description="Helical" evidence="1">
    <location>
        <begin position="131"/>
        <end position="152"/>
    </location>
</feature>
<gene>
    <name evidence="2" type="ORF">ACFVKH_11770</name>
</gene>
<accession>A0ABW6IFL9</accession>
<keyword evidence="3" id="KW-1185">Reference proteome</keyword>
<feature type="transmembrane region" description="Helical" evidence="1">
    <location>
        <begin position="104"/>
        <end position="125"/>
    </location>
</feature>
<evidence type="ECO:0000256" key="1">
    <source>
        <dbReference type="SAM" id="Phobius"/>
    </source>
</evidence>
<feature type="transmembrane region" description="Helical" evidence="1">
    <location>
        <begin position="159"/>
        <end position="176"/>
    </location>
</feature>